<dbReference type="KEGG" id="rml:FF011L_32280"/>
<organism evidence="1 2">
    <name type="scientific">Roseimaritima multifibrata</name>
    <dbReference type="NCBI Taxonomy" id="1930274"/>
    <lineage>
        <taxon>Bacteria</taxon>
        <taxon>Pseudomonadati</taxon>
        <taxon>Planctomycetota</taxon>
        <taxon>Planctomycetia</taxon>
        <taxon>Pirellulales</taxon>
        <taxon>Pirellulaceae</taxon>
        <taxon>Roseimaritima</taxon>
    </lineage>
</organism>
<accession>A0A517MHU9</accession>
<proteinExistence type="predicted"/>
<dbReference type="EMBL" id="CP036262">
    <property type="protein sequence ID" value="QDS94449.1"/>
    <property type="molecule type" value="Genomic_DNA"/>
</dbReference>
<evidence type="ECO:0000313" key="2">
    <source>
        <dbReference type="Proteomes" id="UP000320672"/>
    </source>
</evidence>
<reference evidence="1 2" key="1">
    <citation type="submission" date="2019-02" db="EMBL/GenBank/DDBJ databases">
        <title>Deep-cultivation of Planctomycetes and their phenomic and genomic characterization uncovers novel biology.</title>
        <authorList>
            <person name="Wiegand S."/>
            <person name="Jogler M."/>
            <person name="Boedeker C."/>
            <person name="Pinto D."/>
            <person name="Vollmers J."/>
            <person name="Rivas-Marin E."/>
            <person name="Kohn T."/>
            <person name="Peeters S.H."/>
            <person name="Heuer A."/>
            <person name="Rast P."/>
            <person name="Oberbeckmann S."/>
            <person name="Bunk B."/>
            <person name="Jeske O."/>
            <person name="Meyerdierks A."/>
            <person name="Storesund J.E."/>
            <person name="Kallscheuer N."/>
            <person name="Luecker S."/>
            <person name="Lage O.M."/>
            <person name="Pohl T."/>
            <person name="Merkel B.J."/>
            <person name="Hornburger P."/>
            <person name="Mueller R.-W."/>
            <person name="Bruemmer F."/>
            <person name="Labrenz M."/>
            <person name="Spormann A.M."/>
            <person name="Op den Camp H."/>
            <person name="Overmann J."/>
            <person name="Amann R."/>
            <person name="Jetten M.S.M."/>
            <person name="Mascher T."/>
            <person name="Medema M.H."/>
            <person name="Devos D.P."/>
            <person name="Kaster A.-K."/>
            <person name="Ovreas L."/>
            <person name="Rohde M."/>
            <person name="Galperin M.Y."/>
            <person name="Jogler C."/>
        </authorList>
    </citation>
    <scope>NUCLEOTIDE SEQUENCE [LARGE SCALE GENOMIC DNA]</scope>
    <source>
        <strain evidence="1 2">FF011L</strain>
    </source>
</reference>
<dbReference type="Proteomes" id="UP000320672">
    <property type="component" value="Chromosome"/>
</dbReference>
<gene>
    <name evidence="1" type="ORF">FF011L_32280</name>
</gene>
<name>A0A517MHU9_9BACT</name>
<sequence length="105" mass="11248">METRRHGDTETRRVGSWELGVGSWELGVGSWELGVGSWELGVGSWELGVGSWELGAGSWELGAGSFCFLLGGVTTNHGLLGFVFPKSKLGAIRSYRLLTMDGCPT</sequence>
<evidence type="ECO:0000313" key="1">
    <source>
        <dbReference type="EMBL" id="QDS94449.1"/>
    </source>
</evidence>
<dbReference type="AlphaFoldDB" id="A0A517MHU9"/>
<keyword evidence="2" id="KW-1185">Reference proteome</keyword>
<protein>
    <submittedName>
        <fullName evidence="1">Uncharacterized protein</fullName>
    </submittedName>
</protein>